<dbReference type="EMBL" id="JBHSWE010000001">
    <property type="protein sequence ID" value="MFC6669986.1"/>
    <property type="molecule type" value="Genomic_DNA"/>
</dbReference>
<dbReference type="PANTHER" id="PTHR30419">
    <property type="entry name" value="HTH-TYPE TRANSCRIPTIONAL REGULATOR YBHD"/>
    <property type="match status" value="1"/>
</dbReference>
<dbReference type="InterPro" id="IPR005119">
    <property type="entry name" value="LysR_subst-bd"/>
</dbReference>
<evidence type="ECO:0000256" key="4">
    <source>
        <dbReference type="ARBA" id="ARBA00023163"/>
    </source>
</evidence>
<name>A0ABW1ZXR5_9GAMM</name>
<dbReference type="RefSeq" id="WP_379908505.1">
    <property type="nucleotide sequence ID" value="NZ_JBHSWE010000001.1"/>
</dbReference>
<keyword evidence="4" id="KW-0804">Transcription</keyword>
<dbReference type="Proteomes" id="UP001596422">
    <property type="component" value="Unassembled WGS sequence"/>
</dbReference>
<evidence type="ECO:0000259" key="5">
    <source>
        <dbReference type="PROSITE" id="PS50931"/>
    </source>
</evidence>
<keyword evidence="2" id="KW-0805">Transcription regulation</keyword>
<proteinExistence type="inferred from homology"/>
<evidence type="ECO:0000313" key="7">
    <source>
        <dbReference type="Proteomes" id="UP001596422"/>
    </source>
</evidence>
<dbReference type="Pfam" id="PF03466">
    <property type="entry name" value="LysR_substrate"/>
    <property type="match status" value="1"/>
</dbReference>
<accession>A0ABW1ZXR5</accession>
<keyword evidence="7" id="KW-1185">Reference proteome</keyword>
<sequence>MHFDLRDLELFISIAESESLTRGAKRACISLTAASTRLKGLEEQLGSRLFYRETRGVSLTPSGTRLLRHARSILQRVATAKADFSSLDDGRSGHLRILANTTAVTEILPAVLADFLAQRPGVSIDLQEALNRDIVRTVVEGSADLGIVSDEVRGTGLEVIPFSTDNLLLAVPANSPLATCAQISFFDSLTAPISAFMKAAVFSLSCSRSPSKWVQCSSQGFRYSDSNRCAA</sequence>
<dbReference type="InterPro" id="IPR036388">
    <property type="entry name" value="WH-like_DNA-bd_sf"/>
</dbReference>
<dbReference type="PROSITE" id="PS50931">
    <property type="entry name" value="HTH_LYSR"/>
    <property type="match status" value="1"/>
</dbReference>
<evidence type="ECO:0000313" key="6">
    <source>
        <dbReference type="EMBL" id="MFC6669986.1"/>
    </source>
</evidence>
<reference evidence="7" key="1">
    <citation type="journal article" date="2019" name="Int. J. Syst. Evol. Microbiol.">
        <title>The Global Catalogue of Microorganisms (GCM) 10K type strain sequencing project: providing services to taxonomists for standard genome sequencing and annotation.</title>
        <authorList>
            <consortium name="The Broad Institute Genomics Platform"/>
            <consortium name="The Broad Institute Genome Sequencing Center for Infectious Disease"/>
            <person name="Wu L."/>
            <person name="Ma J."/>
        </authorList>
    </citation>
    <scope>NUCLEOTIDE SEQUENCE [LARGE SCALE GENOMIC DNA]</scope>
    <source>
        <strain evidence="7">NBRC 111756</strain>
    </source>
</reference>
<feature type="domain" description="HTH lysR-type" evidence="5">
    <location>
        <begin position="3"/>
        <end position="60"/>
    </location>
</feature>
<dbReference type="SUPFAM" id="SSF53850">
    <property type="entry name" value="Periplasmic binding protein-like II"/>
    <property type="match status" value="1"/>
</dbReference>
<gene>
    <name evidence="6" type="ORF">ACFQDL_07725</name>
</gene>
<dbReference type="InterPro" id="IPR000847">
    <property type="entry name" value="LysR_HTH_N"/>
</dbReference>
<evidence type="ECO:0000256" key="3">
    <source>
        <dbReference type="ARBA" id="ARBA00023125"/>
    </source>
</evidence>
<dbReference type="Gene3D" id="1.10.10.10">
    <property type="entry name" value="Winged helix-like DNA-binding domain superfamily/Winged helix DNA-binding domain"/>
    <property type="match status" value="1"/>
</dbReference>
<keyword evidence="3" id="KW-0238">DNA-binding</keyword>
<dbReference type="InterPro" id="IPR050950">
    <property type="entry name" value="HTH-type_LysR_regulators"/>
</dbReference>
<dbReference type="Gene3D" id="3.40.190.10">
    <property type="entry name" value="Periplasmic binding protein-like II"/>
    <property type="match status" value="1"/>
</dbReference>
<evidence type="ECO:0000256" key="1">
    <source>
        <dbReference type="ARBA" id="ARBA00009437"/>
    </source>
</evidence>
<dbReference type="PANTHER" id="PTHR30419:SF2">
    <property type="entry name" value="LYSR FAMILY TRANSCRIPTIONAL REGULATOR"/>
    <property type="match status" value="1"/>
</dbReference>
<comment type="similarity">
    <text evidence="1">Belongs to the LysR transcriptional regulatory family.</text>
</comment>
<dbReference type="SUPFAM" id="SSF46785">
    <property type="entry name" value="Winged helix' DNA-binding domain"/>
    <property type="match status" value="1"/>
</dbReference>
<comment type="caution">
    <text evidence="6">The sequence shown here is derived from an EMBL/GenBank/DDBJ whole genome shotgun (WGS) entry which is preliminary data.</text>
</comment>
<dbReference type="Pfam" id="PF00126">
    <property type="entry name" value="HTH_1"/>
    <property type="match status" value="1"/>
</dbReference>
<dbReference type="InterPro" id="IPR036390">
    <property type="entry name" value="WH_DNA-bd_sf"/>
</dbReference>
<organism evidence="6 7">
    <name type="scientific">Marinobacterium aestuariivivens</name>
    <dbReference type="NCBI Taxonomy" id="1698799"/>
    <lineage>
        <taxon>Bacteria</taxon>
        <taxon>Pseudomonadati</taxon>
        <taxon>Pseudomonadota</taxon>
        <taxon>Gammaproteobacteria</taxon>
        <taxon>Oceanospirillales</taxon>
        <taxon>Oceanospirillaceae</taxon>
        <taxon>Marinobacterium</taxon>
    </lineage>
</organism>
<protein>
    <submittedName>
        <fullName evidence="6">LysR family transcriptional regulator</fullName>
    </submittedName>
</protein>
<evidence type="ECO:0000256" key="2">
    <source>
        <dbReference type="ARBA" id="ARBA00023015"/>
    </source>
</evidence>